<dbReference type="InterPro" id="IPR036291">
    <property type="entry name" value="NAD(P)-bd_dom_sf"/>
</dbReference>
<evidence type="ECO:0000256" key="1">
    <source>
        <dbReference type="ARBA" id="ARBA00023002"/>
    </source>
</evidence>
<dbReference type="RefSeq" id="WP_079726739.1">
    <property type="nucleotide sequence ID" value="NZ_FUZP01000001.1"/>
</dbReference>
<dbReference type="SUPFAM" id="SSF51735">
    <property type="entry name" value="NAD(P)-binding Rossmann-fold domains"/>
    <property type="match status" value="1"/>
</dbReference>
<dbReference type="Proteomes" id="UP000190857">
    <property type="component" value="Unassembled WGS sequence"/>
</dbReference>
<name>A0A1T5IJC2_9MICO</name>
<protein>
    <submittedName>
        <fullName evidence="4">Phosphoglycerate dehydrogenase</fullName>
    </submittedName>
</protein>
<evidence type="ECO:0000259" key="3">
    <source>
        <dbReference type="Pfam" id="PF02826"/>
    </source>
</evidence>
<evidence type="ECO:0000313" key="5">
    <source>
        <dbReference type="Proteomes" id="UP000190857"/>
    </source>
</evidence>
<feature type="domain" description="D-isomer specific 2-hydroxyacid dehydrogenase NAD-binding" evidence="3">
    <location>
        <begin position="111"/>
        <end position="282"/>
    </location>
</feature>
<dbReference type="Gene3D" id="3.40.50.720">
    <property type="entry name" value="NAD(P)-binding Rossmann-like Domain"/>
    <property type="match status" value="2"/>
</dbReference>
<evidence type="ECO:0000313" key="4">
    <source>
        <dbReference type="EMBL" id="SKC39247.1"/>
    </source>
</evidence>
<organism evidence="4 5">
    <name type="scientific">Okibacterium fritillariae</name>
    <dbReference type="NCBI Taxonomy" id="123320"/>
    <lineage>
        <taxon>Bacteria</taxon>
        <taxon>Bacillati</taxon>
        <taxon>Actinomycetota</taxon>
        <taxon>Actinomycetes</taxon>
        <taxon>Micrococcales</taxon>
        <taxon>Microbacteriaceae</taxon>
        <taxon>Okibacterium</taxon>
    </lineage>
</organism>
<accession>A0A1T5IJC2</accession>
<dbReference type="CDD" id="cd12166">
    <property type="entry name" value="2-Hacid_dh_7"/>
    <property type="match status" value="1"/>
</dbReference>
<gene>
    <name evidence="4" type="ORF">SAMN06309945_0530</name>
</gene>
<keyword evidence="1" id="KW-0560">Oxidoreductase</keyword>
<dbReference type="GO" id="GO:0051287">
    <property type="term" value="F:NAD binding"/>
    <property type="evidence" value="ECO:0007669"/>
    <property type="project" value="InterPro"/>
</dbReference>
<dbReference type="PANTHER" id="PTHR10996:SF178">
    <property type="entry name" value="2-HYDROXYACID DEHYDROGENASE YGL185C-RELATED"/>
    <property type="match status" value="1"/>
</dbReference>
<dbReference type="Pfam" id="PF02826">
    <property type="entry name" value="2-Hacid_dh_C"/>
    <property type="match status" value="1"/>
</dbReference>
<dbReference type="PANTHER" id="PTHR10996">
    <property type="entry name" value="2-HYDROXYACID DEHYDROGENASE-RELATED"/>
    <property type="match status" value="1"/>
</dbReference>
<dbReference type="GO" id="GO:0005829">
    <property type="term" value="C:cytosol"/>
    <property type="evidence" value="ECO:0007669"/>
    <property type="project" value="TreeGrafter"/>
</dbReference>
<dbReference type="GO" id="GO:0030267">
    <property type="term" value="F:glyoxylate reductase (NADPH) activity"/>
    <property type="evidence" value="ECO:0007669"/>
    <property type="project" value="TreeGrafter"/>
</dbReference>
<dbReference type="InterPro" id="IPR050223">
    <property type="entry name" value="D-isomer_2-hydroxyacid_DH"/>
</dbReference>
<proteinExistence type="predicted"/>
<dbReference type="EMBL" id="FUZP01000001">
    <property type="protein sequence ID" value="SKC39247.1"/>
    <property type="molecule type" value="Genomic_DNA"/>
</dbReference>
<dbReference type="AlphaFoldDB" id="A0A1T5IJC2"/>
<dbReference type="GO" id="GO:0016618">
    <property type="term" value="F:hydroxypyruvate reductase [NAD(P)H] activity"/>
    <property type="evidence" value="ECO:0007669"/>
    <property type="project" value="TreeGrafter"/>
</dbReference>
<dbReference type="STRING" id="123320.SAMN06309945_0530"/>
<sequence length="316" mass="33527">MSDNTTSSATPARLVVSVPGDTLLNRLTPAPEGVNVIVWDVSGTPPRDHIDIIVPPYMGSVDSLAPLAHVTSQLVQSQSIGYDGVADILPAGITFANAATVHETATAELTVALILAALREIPRFVRGASRGQWDPARATGLADKRVLLVGYGGVGAAIADRLDPFEVTITRVASRERDDDRGHVYALSSLDELLPDADVVVLGVPLTDDTRHLADDAFFSRMHGGALFVNIARGPVADTEALLAHTSNGRLNAALDVTDPEPLPDGHPLFALPNVLISPHVGGATDAMMPRMEKLLRRQIDHLLAGNEPENVVLRT</sequence>
<dbReference type="InterPro" id="IPR006140">
    <property type="entry name" value="D-isomer_DH_NAD-bd"/>
</dbReference>
<evidence type="ECO:0000256" key="2">
    <source>
        <dbReference type="ARBA" id="ARBA00023027"/>
    </source>
</evidence>
<keyword evidence="5" id="KW-1185">Reference proteome</keyword>
<reference evidence="4 5" key="1">
    <citation type="submission" date="2017-02" db="EMBL/GenBank/DDBJ databases">
        <authorList>
            <person name="Peterson S.W."/>
        </authorList>
    </citation>
    <scope>NUCLEOTIDE SEQUENCE [LARGE SCALE GENOMIC DNA]</scope>
    <source>
        <strain evidence="4 5">VKM Ac-2059</strain>
    </source>
</reference>
<keyword evidence="2" id="KW-0520">NAD</keyword>
<dbReference type="OrthoDB" id="4324715at2"/>